<dbReference type="AlphaFoldDB" id="A0A811US33"/>
<comment type="caution">
    <text evidence="1">The sequence shown here is derived from an EMBL/GenBank/DDBJ whole genome shotgun (WGS) entry which is preliminary data.</text>
</comment>
<evidence type="ECO:0000313" key="1">
    <source>
        <dbReference type="EMBL" id="CAD7001514.1"/>
    </source>
</evidence>
<gene>
    <name evidence="1" type="ORF">CCAP1982_LOCUS10011</name>
</gene>
<proteinExistence type="predicted"/>
<name>A0A811US33_CERCA</name>
<dbReference type="Proteomes" id="UP000606786">
    <property type="component" value="Unassembled WGS sequence"/>
</dbReference>
<organism evidence="1 2">
    <name type="scientific">Ceratitis capitata</name>
    <name type="common">Mediterranean fruit fly</name>
    <name type="synonym">Tephritis capitata</name>
    <dbReference type="NCBI Taxonomy" id="7213"/>
    <lineage>
        <taxon>Eukaryota</taxon>
        <taxon>Metazoa</taxon>
        <taxon>Ecdysozoa</taxon>
        <taxon>Arthropoda</taxon>
        <taxon>Hexapoda</taxon>
        <taxon>Insecta</taxon>
        <taxon>Pterygota</taxon>
        <taxon>Neoptera</taxon>
        <taxon>Endopterygota</taxon>
        <taxon>Diptera</taxon>
        <taxon>Brachycera</taxon>
        <taxon>Muscomorpha</taxon>
        <taxon>Tephritoidea</taxon>
        <taxon>Tephritidae</taxon>
        <taxon>Ceratitis</taxon>
        <taxon>Ceratitis</taxon>
    </lineage>
</organism>
<accession>A0A811US33</accession>
<evidence type="ECO:0000313" key="2">
    <source>
        <dbReference type="Proteomes" id="UP000606786"/>
    </source>
</evidence>
<reference evidence="1" key="1">
    <citation type="submission" date="2020-11" db="EMBL/GenBank/DDBJ databases">
        <authorList>
            <person name="Whitehead M."/>
        </authorList>
    </citation>
    <scope>NUCLEOTIDE SEQUENCE</scope>
    <source>
        <strain evidence="1">EGII</strain>
    </source>
</reference>
<keyword evidence="2" id="KW-1185">Reference proteome</keyword>
<dbReference type="EMBL" id="CAJHJT010000023">
    <property type="protein sequence ID" value="CAD7001514.1"/>
    <property type="molecule type" value="Genomic_DNA"/>
</dbReference>
<protein>
    <submittedName>
        <fullName evidence="1">(Mediterranean fruit fly) hypothetical protein</fullName>
    </submittedName>
</protein>
<feature type="non-terminal residue" evidence="1">
    <location>
        <position position="1"/>
    </location>
</feature>
<sequence>YPLHDERIEFKTSEESVDLVEYFEILPLKREPRRAVPVYERGRRGLQVPTTTGESNQGGLWAL</sequence>